<evidence type="ECO:0000259" key="3">
    <source>
        <dbReference type="Pfam" id="PF16977"/>
    </source>
</evidence>
<evidence type="ECO:0000256" key="1">
    <source>
        <dbReference type="SAM" id="Coils"/>
    </source>
</evidence>
<evidence type="ECO:0000256" key="2">
    <source>
        <dbReference type="SAM" id="SignalP"/>
    </source>
</evidence>
<dbReference type="InterPro" id="IPR031569">
    <property type="entry name" value="ApeC"/>
</dbReference>
<gene>
    <name evidence="4" type="ORF">ElyMa_006586900</name>
</gene>
<keyword evidence="2" id="KW-0732">Signal</keyword>
<evidence type="ECO:0000313" key="4">
    <source>
        <dbReference type="EMBL" id="GFS08167.1"/>
    </source>
</evidence>
<reference evidence="4 5" key="1">
    <citation type="journal article" date="2021" name="Elife">
        <title>Chloroplast acquisition without the gene transfer in kleptoplastic sea slugs, Plakobranchus ocellatus.</title>
        <authorList>
            <person name="Maeda T."/>
            <person name="Takahashi S."/>
            <person name="Yoshida T."/>
            <person name="Shimamura S."/>
            <person name="Takaki Y."/>
            <person name="Nagai Y."/>
            <person name="Toyoda A."/>
            <person name="Suzuki Y."/>
            <person name="Arimoto A."/>
            <person name="Ishii H."/>
            <person name="Satoh N."/>
            <person name="Nishiyama T."/>
            <person name="Hasebe M."/>
            <person name="Maruyama T."/>
            <person name="Minagawa J."/>
            <person name="Obokata J."/>
            <person name="Shigenobu S."/>
        </authorList>
    </citation>
    <scope>NUCLEOTIDE SEQUENCE [LARGE SCALE GENOMIC DNA]</scope>
</reference>
<feature type="domain" description="Apextrin C-terminal" evidence="3">
    <location>
        <begin position="229"/>
        <end position="438"/>
    </location>
</feature>
<dbReference type="Proteomes" id="UP000762676">
    <property type="component" value="Unassembled WGS sequence"/>
</dbReference>
<feature type="signal peptide" evidence="2">
    <location>
        <begin position="1"/>
        <end position="24"/>
    </location>
</feature>
<protein>
    <submittedName>
        <fullName evidence="4">Apextrin</fullName>
    </submittedName>
</protein>
<keyword evidence="1" id="KW-0175">Coiled coil</keyword>
<dbReference type="Pfam" id="PF16977">
    <property type="entry name" value="ApeC"/>
    <property type="match status" value="1"/>
</dbReference>
<dbReference type="AlphaFoldDB" id="A0AAV4IGH7"/>
<dbReference type="PANTHER" id="PTHR19324">
    <property type="entry name" value="PERFORIN-LIKE PROTEIN 1"/>
    <property type="match status" value="1"/>
</dbReference>
<proteinExistence type="predicted"/>
<organism evidence="4 5">
    <name type="scientific">Elysia marginata</name>
    <dbReference type="NCBI Taxonomy" id="1093978"/>
    <lineage>
        <taxon>Eukaryota</taxon>
        <taxon>Metazoa</taxon>
        <taxon>Spiralia</taxon>
        <taxon>Lophotrochozoa</taxon>
        <taxon>Mollusca</taxon>
        <taxon>Gastropoda</taxon>
        <taxon>Heterobranchia</taxon>
        <taxon>Euthyneura</taxon>
        <taxon>Panpulmonata</taxon>
        <taxon>Sacoglossa</taxon>
        <taxon>Placobranchoidea</taxon>
        <taxon>Plakobranchidae</taxon>
        <taxon>Elysia</taxon>
    </lineage>
</organism>
<evidence type="ECO:0000313" key="5">
    <source>
        <dbReference type="Proteomes" id="UP000762676"/>
    </source>
</evidence>
<feature type="coiled-coil region" evidence="1">
    <location>
        <begin position="190"/>
        <end position="217"/>
    </location>
</feature>
<name>A0AAV4IGH7_9GAST</name>
<comment type="caution">
    <text evidence="4">The sequence shown here is derived from an EMBL/GenBank/DDBJ whole genome shotgun (WGS) entry which is preliminary data.</text>
</comment>
<accession>A0AAV4IGH7</accession>
<dbReference type="PANTHER" id="PTHR19324:SF33">
    <property type="entry name" value="MUCIN-5AC"/>
    <property type="match status" value="1"/>
</dbReference>
<keyword evidence="5" id="KW-1185">Reference proteome</keyword>
<feature type="chain" id="PRO_5043327042" evidence="2">
    <location>
        <begin position="25"/>
        <end position="442"/>
    </location>
</feature>
<sequence length="442" mass="49424">MAGLIHSSLFGLFVLILAASGVFGHYFDVISKTSDPAPLVLTVTPAHYTTGITGYVSLECHIDLHYGSDVETLYWMRILKRTHGGWSLVAQLRDLTGAENKTDHVTAVGQVGSSVGEAHLMIKWPADDHDVFGEYICDALGTDPHLQFVVEKSSILSIREQNITAQDLLELMHKRHAELRKDTEDLADDVEDNSLQMNDLLARILKLEREMKEHLHEDDASHQNITSVWPAGNVGLLMPQCGCPTDPAFHQDNSSYVKFHVESPTNRSCGSHQPNFHLSQPLATETGSECYMNLRFCEAANVSSNISWPEGSYCLNWDTHDLCPPSFEAGRVVLDQVDGTDSHVVSSSVVELSGTYTYLHFCCKNTRPYDIPMVLPTESPFYLYRYNGFCQEVLGMRVEREYIDIDTEDVQNGDAGHGVHPDIVIQKGQPTRIEICYYTKES</sequence>
<dbReference type="EMBL" id="BMAT01013244">
    <property type="protein sequence ID" value="GFS08167.1"/>
    <property type="molecule type" value="Genomic_DNA"/>
</dbReference>